<sequence>MSPQVPALAQSESKARFFARLGLDLTNGTHRRMEAAEGRKRLLEGQVSSTAQIHEGAWQREVLRIYDDAQPQTRAVYQFGHDTADPQAPGNWIIRWMLWHVFRYRDYRNKQQRSANDAGSGDDDDGQSDQLSPQDSGSSRKGSESSNAASSKDSNAPSRPYWDPIRNQ</sequence>
<proteinExistence type="predicted"/>
<dbReference type="EMBL" id="CP099425">
    <property type="protein sequence ID" value="USW56558.1"/>
    <property type="molecule type" value="Genomic_DNA"/>
</dbReference>
<feature type="region of interest" description="Disordered" evidence="1">
    <location>
        <begin position="112"/>
        <end position="168"/>
    </location>
</feature>
<accession>A0A9Q9B0C3</accession>
<evidence type="ECO:0000313" key="3">
    <source>
        <dbReference type="Proteomes" id="UP001056384"/>
    </source>
</evidence>
<dbReference type="OrthoDB" id="4502478at2759"/>
<keyword evidence="3" id="KW-1185">Reference proteome</keyword>
<feature type="compositionally biased region" description="Low complexity" evidence="1">
    <location>
        <begin position="128"/>
        <end position="155"/>
    </location>
</feature>
<gene>
    <name evidence="2" type="ORF">Slin15195_G098770</name>
</gene>
<evidence type="ECO:0000256" key="1">
    <source>
        <dbReference type="SAM" id="MobiDB-lite"/>
    </source>
</evidence>
<dbReference type="AlphaFoldDB" id="A0A9Q9B0C3"/>
<protein>
    <submittedName>
        <fullName evidence="2">Uncharacterized protein</fullName>
    </submittedName>
</protein>
<organism evidence="2 3">
    <name type="scientific">Septoria linicola</name>
    <dbReference type="NCBI Taxonomy" id="215465"/>
    <lineage>
        <taxon>Eukaryota</taxon>
        <taxon>Fungi</taxon>
        <taxon>Dikarya</taxon>
        <taxon>Ascomycota</taxon>
        <taxon>Pezizomycotina</taxon>
        <taxon>Dothideomycetes</taxon>
        <taxon>Dothideomycetidae</taxon>
        <taxon>Mycosphaerellales</taxon>
        <taxon>Mycosphaerellaceae</taxon>
        <taxon>Septoria</taxon>
    </lineage>
</organism>
<dbReference type="Proteomes" id="UP001056384">
    <property type="component" value="Chromosome 8"/>
</dbReference>
<name>A0A9Q9B0C3_9PEZI</name>
<reference evidence="2" key="1">
    <citation type="submission" date="2022-06" db="EMBL/GenBank/DDBJ databases">
        <title>Complete genome sequences of two strains of the flax pathogen Septoria linicola.</title>
        <authorList>
            <person name="Lapalu N."/>
            <person name="Simon A."/>
            <person name="Demenou B."/>
            <person name="Paumier D."/>
            <person name="Guillot M.-P."/>
            <person name="Gout L."/>
            <person name="Valade R."/>
        </authorList>
    </citation>
    <scope>NUCLEOTIDE SEQUENCE</scope>
    <source>
        <strain evidence="2">SE15195</strain>
    </source>
</reference>
<evidence type="ECO:0000313" key="2">
    <source>
        <dbReference type="EMBL" id="USW56558.1"/>
    </source>
</evidence>